<evidence type="ECO:0000256" key="1">
    <source>
        <dbReference type="ARBA" id="ARBA00022729"/>
    </source>
</evidence>
<evidence type="ECO:0000256" key="4">
    <source>
        <dbReference type="SAM" id="SignalP"/>
    </source>
</evidence>
<dbReference type="EMBL" id="SPHZ02000007">
    <property type="protein sequence ID" value="KAF0905238.1"/>
    <property type="molecule type" value="Genomic_DNA"/>
</dbReference>
<accession>A0A6G1CXS1</accession>
<dbReference type="Pfam" id="PF01657">
    <property type="entry name" value="Stress-antifung"/>
    <property type="match status" value="1"/>
</dbReference>
<evidence type="ECO:0000313" key="7">
    <source>
        <dbReference type="Proteomes" id="UP000479710"/>
    </source>
</evidence>
<keyword evidence="3" id="KW-0812">Transmembrane</keyword>
<dbReference type="PROSITE" id="PS51473">
    <property type="entry name" value="GNK2"/>
    <property type="match status" value="1"/>
</dbReference>
<sequence length="203" mass="22191">MTRAVILLLVLALVAPPLAAAATDALDDGVHRPPIHLCGMVQGWFAPNSSYGANLRYLAATLPAKVNGSSSSNCSCVDVLAGERPDQVAASAFCNSTSDCAACIAKAFRYARWLCGYSRHAMVDLRACRVSYHDVERMEQGVRVVSAVGIFSEHTSSWLNNVLIHDFPMMLVFQVIGVACVLFMFLQEWRDSRSRRAQANRLP</sequence>
<keyword evidence="2" id="KW-0677">Repeat</keyword>
<evidence type="ECO:0000256" key="2">
    <source>
        <dbReference type="ARBA" id="ARBA00022737"/>
    </source>
</evidence>
<dbReference type="CDD" id="cd23509">
    <property type="entry name" value="Gnk2-like"/>
    <property type="match status" value="1"/>
</dbReference>
<comment type="caution">
    <text evidence="6">The sequence shown here is derived from an EMBL/GenBank/DDBJ whole genome shotgun (WGS) entry which is preliminary data.</text>
</comment>
<reference evidence="6 7" key="1">
    <citation type="submission" date="2019-11" db="EMBL/GenBank/DDBJ databases">
        <title>Whole genome sequence of Oryza granulata.</title>
        <authorList>
            <person name="Li W."/>
        </authorList>
    </citation>
    <scope>NUCLEOTIDE SEQUENCE [LARGE SCALE GENOMIC DNA]</scope>
    <source>
        <strain evidence="7">cv. Menghai</strain>
        <tissue evidence="6">Leaf</tissue>
    </source>
</reference>
<name>A0A6G1CXS1_9ORYZ</name>
<protein>
    <recommendedName>
        <fullName evidence="5">Gnk2-homologous domain-containing protein</fullName>
    </recommendedName>
</protein>
<evidence type="ECO:0000256" key="3">
    <source>
        <dbReference type="SAM" id="Phobius"/>
    </source>
</evidence>
<proteinExistence type="predicted"/>
<evidence type="ECO:0000259" key="5">
    <source>
        <dbReference type="PROSITE" id="PS51473"/>
    </source>
</evidence>
<dbReference type="InterPro" id="IPR038408">
    <property type="entry name" value="GNK2_sf"/>
</dbReference>
<dbReference type="PANTHER" id="PTHR32099:SF43">
    <property type="entry name" value="GNK2-HOMOLOGOUS DOMAIN-CONTAINING PROTEIN"/>
    <property type="match status" value="1"/>
</dbReference>
<feature type="domain" description="Gnk2-homologous" evidence="5">
    <location>
        <begin position="33"/>
        <end position="137"/>
    </location>
</feature>
<keyword evidence="1 4" id="KW-0732">Signal</keyword>
<dbReference type="Proteomes" id="UP000479710">
    <property type="component" value="Unassembled WGS sequence"/>
</dbReference>
<gene>
    <name evidence="6" type="ORF">E2562_003841</name>
</gene>
<dbReference type="Gene3D" id="3.30.430.20">
    <property type="entry name" value="Gnk2 domain, C-X8-C-X2-C motif"/>
    <property type="match status" value="1"/>
</dbReference>
<feature type="signal peptide" evidence="4">
    <location>
        <begin position="1"/>
        <end position="21"/>
    </location>
</feature>
<evidence type="ECO:0000313" key="6">
    <source>
        <dbReference type="EMBL" id="KAF0905238.1"/>
    </source>
</evidence>
<dbReference type="InterPro" id="IPR002902">
    <property type="entry name" value="GNK2"/>
</dbReference>
<feature type="transmembrane region" description="Helical" evidence="3">
    <location>
        <begin position="167"/>
        <end position="186"/>
    </location>
</feature>
<feature type="chain" id="PRO_5026145870" description="Gnk2-homologous domain-containing protein" evidence="4">
    <location>
        <begin position="22"/>
        <end position="203"/>
    </location>
</feature>
<keyword evidence="7" id="KW-1185">Reference proteome</keyword>
<organism evidence="6 7">
    <name type="scientific">Oryza meyeriana var. granulata</name>
    <dbReference type="NCBI Taxonomy" id="110450"/>
    <lineage>
        <taxon>Eukaryota</taxon>
        <taxon>Viridiplantae</taxon>
        <taxon>Streptophyta</taxon>
        <taxon>Embryophyta</taxon>
        <taxon>Tracheophyta</taxon>
        <taxon>Spermatophyta</taxon>
        <taxon>Magnoliopsida</taxon>
        <taxon>Liliopsida</taxon>
        <taxon>Poales</taxon>
        <taxon>Poaceae</taxon>
        <taxon>BOP clade</taxon>
        <taxon>Oryzoideae</taxon>
        <taxon>Oryzeae</taxon>
        <taxon>Oryzinae</taxon>
        <taxon>Oryza</taxon>
        <taxon>Oryza meyeriana</taxon>
    </lineage>
</organism>
<keyword evidence="3" id="KW-0472">Membrane</keyword>
<dbReference type="OrthoDB" id="630347at2759"/>
<dbReference type="AlphaFoldDB" id="A0A6G1CXS1"/>
<dbReference type="PANTHER" id="PTHR32099">
    <property type="entry name" value="CYSTEINE-RICH REPEAT SECRETORY PROTEIN"/>
    <property type="match status" value="1"/>
</dbReference>
<keyword evidence="3" id="KW-1133">Transmembrane helix</keyword>